<proteinExistence type="predicted"/>
<dbReference type="InterPro" id="IPR054505">
    <property type="entry name" value="Myb_DNA-bind_8"/>
</dbReference>
<dbReference type="AlphaFoldDB" id="A0AA38VPN5"/>
<organism evidence="3 4">
    <name type="scientific">Coniochaeta hoffmannii</name>
    <dbReference type="NCBI Taxonomy" id="91930"/>
    <lineage>
        <taxon>Eukaryota</taxon>
        <taxon>Fungi</taxon>
        <taxon>Dikarya</taxon>
        <taxon>Ascomycota</taxon>
        <taxon>Pezizomycotina</taxon>
        <taxon>Sordariomycetes</taxon>
        <taxon>Sordariomycetidae</taxon>
        <taxon>Coniochaetales</taxon>
        <taxon>Coniochaetaceae</taxon>
        <taxon>Coniochaeta</taxon>
    </lineage>
</organism>
<feature type="compositionally biased region" description="Polar residues" evidence="1">
    <location>
        <begin position="96"/>
        <end position="111"/>
    </location>
</feature>
<keyword evidence="4" id="KW-1185">Reference proteome</keyword>
<accession>A0AA38VPN5</accession>
<protein>
    <recommendedName>
        <fullName evidence="2">Myb-like DNA-binding domain-containing protein</fullName>
    </recommendedName>
</protein>
<feature type="region of interest" description="Disordered" evidence="1">
    <location>
        <begin position="57"/>
        <end position="148"/>
    </location>
</feature>
<comment type="caution">
    <text evidence="3">The sequence shown here is derived from an EMBL/GenBank/DDBJ whole genome shotgun (WGS) entry which is preliminary data.</text>
</comment>
<evidence type="ECO:0000256" key="1">
    <source>
        <dbReference type="SAM" id="MobiDB-lite"/>
    </source>
</evidence>
<feature type="compositionally biased region" description="Basic residues" evidence="1">
    <location>
        <begin position="75"/>
        <end position="87"/>
    </location>
</feature>
<evidence type="ECO:0000313" key="3">
    <source>
        <dbReference type="EMBL" id="KAJ9165006.1"/>
    </source>
</evidence>
<feature type="domain" description="Myb-like DNA-binding" evidence="2">
    <location>
        <begin position="9"/>
        <end position="56"/>
    </location>
</feature>
<evidence type="ECO:0000259" key="2">
    <source>
        <dbReference type="Pfam" id="PF22980"/>
    </source>
</evidence>
<sequence>MSSGNDTPMTRFLFAILQQKCLKDIDWNKVAHDPILAQHITNGHAARMRYSRFRASMLGIEPQKRNRTSTTSKNRVTKSKKDGKTKKTRGDGSFQDEPSSQESGAQSTPKSESPRVKREMSQLPPEGTMMPSMFSTTSAPMSATDMQSQFQTRLLTPCSDSDALAASSSYGASPGSDMLQQDASYDFTASSPCAHGHEQMTWPHGHAYPSFGVNFEFSGYSAGPSDQHNGHIASGQVGLHRHSHHSHLASQGFGLHHHSQLGSGELHVAEALMESDDNNVMVKHEDWDRTAL</sequence>
<feature type="compositionally biased region" description="Polar residues" evidence="1">
    <location>
        <begin position="133"/>
        <end position="148"/>
    </location>
</feature>
<gene>
    <name evidence="3" type="ORF">NKR19_g812</name>
</gene>
<evidence type="ECO:0000313" key="4">
    <source>
        <dbReference type="Proteomes" id="UP001174691"/>
    </source>
</evidence>
<dbReference type="EMBL" id="JANBVN010000007">
    <property type="protein sequence ID" value="KAJ9165006.1"/>
    <property type="molecule type" value="Genomic_DNA"/>
</dbReference>
<dbReference type="Proteomes" id="UP001174691">
    <property type="component" value="Unassembled WGS sequence"/>
</dbReference>
<dbReference type="Pfam" id="PF22980">
    <property type="entry name" value="Myb_DNA-bind_8"/>
    <property type="match status" value="1"/>
</dbReference>
<feature type="region of interest" description="Disordered" evidence="1">
    <location>
        <begin position="228"/>
        <end position="251"/>
    </location>
</feature>
<reference evidence="3" key="1">
    <citation type="submission" date="2022-07" db="EMBL/GenBank/DDBJ databases">
        <title>Fungi with potential for degradation of polypropylene.</title>
        <authorList>
            <person name="Gostincar C."/>
        </authorList>
    </citation>
    <scope>NUCLEOTIDE SEQUENCE</scope>
    <source>
        <strain evidence="3">EXF-13287</strain>
    </source>
</reference>
<name>A0AA38VPN5_9PEZI</name>